<evidence type="ECO:0008006" key="3">
    <source>
        <dbReference type="Google" id="ProtNLM"/>
    </source>
</evidence>
<dbReference type="AlphaFoldDB" id="F2NCF4"/>
<dbReference type="KEGG" id="dao:Desac_1155"/>
<dbReference type="HOGENOM" id="CLU_1522817_0_0_7"/>
<sequence length="168" mass="19779">MARRQFTGSDKSTIQEAVLIAEEVTSDFFKLSSSQWRRSRYDILTLESLWDEEISTHALAQLAKYTCCLPGRELKSAQFDLYRICLQDHNILKTLEKETTLLLLPLMIYVITHELVHIVRFSYFHHLFEATAEERKLEEKRVHSLTQEILVPLRSPKIRDITLYYNSC</sequence>
<protein>
    <recommendedName>
        <fullName evidence="3">DUF45 domain-containing protein</fullName>
    </recommendedName>
</protein>
<reference evidence="2" key="2">
    <citation type="submission" date="2011-03" db="EMBL/GenBank/DDBJ databases">
        <title>The complete genome of Desulfobacca acetoxidans DSM 11109.</title>
        <authorList>
            <consortium name="US DOE Joint Genome Institute (JGI-PGF)"/>
            <person name="Lucas S."/>
            <person name="Copeland A."/>
            <person name="Lapidus A."/>
            <person name="Bruce D."/>
            <person name="Goodwin L."/>
            <person name="Pitluck S."/>
            <person name="Peters L."/>
            <person name="Kyrpides N."/>
            <person name="Mavromatis K."/>
            <person name="Ivanova N."/>
            <person name="Ovchinnikova G."/>
            <person name="Teshima H."/>
            <person name="Detter J.C."/>
            <person name="Han C."/>
            <person name="Land M."/>
            <person name="Hauser L."/>
            <person name="Markowitz V."/>
            <person name="Cheng J.-F."/>
            <person name="Hugenholtz P."/>
            <person name="Woyke T."/>
            <person name="Wu D."/>
            <person name="Spring S."/>
            <person name="Schueler E."/>
            <person name="Brambilla E."/>
            <person name="Klenk H.-P."/>
            <person name="Eisen J.A."/>
        </authorList>
    </citation>
    <scope>NUCLEOTIDE SEQUENCE [LARGE SCALE GENOMIC DNA]</scope>
    <source>
        <strain evidence="2">ATCC 700848 / DSM 11109 / ASRB2</strain>
    </source>
</reference>
<dbReference type="EMBL" id="CP002629">
    <property type="protein sequence ID" value="AEB09018.1"/>
    <property type="molecule type" value="Genomic_DNA"/>
</dbReference>
<dbReference type="Proteomes" id="UP000000483">
    <property type="component" value="Chromosome"/>
</dbReference>
<reference evidence="1 2" key="1">
    <citation type="journal article" date="2011" name="Stand. Genomic Sci.">
        <title>Complete genome sequence of the acetate-degrading sulfate reducer Desulfobacca acetoxidans type strain (ASRB2).</title>
        <authorList>
            <person name="Goker M."/>
            <person name="Teshima H."/>
            <person name="Lapidus A."/>
            <person name="Nolan M."/>
            <person name="Lucas S."/>
            <person name="Hammon N."/>
            <person name="Deshpande S."/>
            <person name="Cheng J.F."/>
            <person name="Tapia R."/>
            <person name="Han C."/>
            <person name="Goodwin L."/>
            <person name="Pitluck S."/>
            <person name="Huntemann M."/>
            <person name="Liolios K."/>
            <person name="Ivanova N."/>
            <person name="Pagani I."/>
            <person name="Mavromatis K."/>
            <person name="Ovchinikova G."/>
            <person name="Pati A."/>
            <person name="Chen A."/>
            <person name="Palaniappan K."/>
            <person name="Land M."/>
            <person name="Hauser L."/>
            <person name="Brambilla E.M."/>
            <person name="Rohde M."/>
            <person name="Spring S."/>
            <person name="Detter J.C."/>
            <person name="Woyke T."/>
            <person name="Bristow J."/>
            <person name="Eisen J.A."/>
            <person name="Markowitz V."/>
            <person name="Hugenholtz P."/>
            <person name="Kyrpides N.C."/>
            <person name="Klenk H.P."/>
        </authorList>
    </citation>
    <scope>NUCLEOTIDE SEQUENCE [LARGE SCALE GENOMIC DNA]</scope>
    <source>
        <strain evidence="2">ATCC 700848 / DSM 11109 / ASRB2</strain>
    </source>
</reference>
<dbReference type="OrthoDB" id="5509294at2"/>
<dbReference type="RefSeq" id="WP_013706130.1">
    <property type="nucleotide sequence ID" value="NC_015388.1"/>
</dbReference>
<accession>F2NCF4</accession>
<dbReference type="eggNOG" id="ENOG50304VW">
    <property type="taxonomic scope" value="Bacteria"/>
</dbReference>
<proteinExistence type="predicted"/>
<dbReference type="STRING" id="880072.Desac_1155"/>
<name>F2NCF4_DESAR</name>
<evidence type="ECO:0000313" key="2">
    <source>
        <dbReference type="Proteomes" id="UP000000483"/>
    </source>
</evidence>
<keyword evidence="2" id="KW-1185">Reference proteome</keyword>
<gene>
    <name evidence="1" type="ordered locus">Desac_1155</name>
</gene>
<evidence type="ECO:0000313" key="1">
    <source>
        <dbReference type="EMBL" id="AEB09018.1"/>
    </source>
</evidence>
<organism evidence="1 2">
    <name type="scientific">Desulfobacca acetoxidans (strain ATCC 700848 / DSM 11109 / ASRB2)</name>
    <dbReference type="NCBI Taxonomy" id="880072"/>
    <lineage>
        <taxon>Bacteria</taxon>
        <taxon>Pseudomonadati</taxon>
        <taxon>Thermodesulfobacteriota</taxon>
        <taxon>Desulfobaccia</taxon>
        <taxon>Desulfobaccales</taxon>
        <taxon>Desulfobaccaceae</taxon>
        <taxon>Desulfobacca</taxon>
    </lineage>
</organism>